<evidence type="ECO:0000313" key="2">
    <source>
        <dbReference type="Proteomes" id="UP001187415"/>
    </source>
</evidence>
<evidence type="ECO:0000313" key="1">
    <source>
        <dbReference type="EMBL" id="KAK2841956.1"/>
    </source>
</evidence>
<name>A0AA88SJY8_CHASR</name>
<proteinExistence type="predicted"/>
<dbReference type="Proteomes" id="UP001187415">
    <property type="component" value="Unassembled WGS sequence"/>
</dbReference>
<dbReference type="EMBL" id="JAUPFM010000009">
    <property type="protein sequence ID" value="KAK2841956.1"/>
    <property type="molecule type" value="Genomic_DNA"/>
</dbReference>
<sequence>MTFSSRSEEIEEELIKLSVVTKRVIDANDEYRTDVLVDMESKSDGSAEVLLDDQLEFEKVTIECEARFYKVFSSPLLGKLWARRKKCF</sequence>
<accession>A0AA88SJY8</accession>
<gene>
    <name evidence="1" type="ORF">Q5P01_012156</name>
</gene>
<comment type="caution">
    <text evidence="1">The sequence shown here is derived from an EMBL/GenBank/DDBJ whole genome shotgun (WGS) entry which is preliminary data.</text>
</comment>
<organism evidence="1 2">
    <name type="scientific">Channa striata</name>
    <name type="common">Snakehead murrel</name>
    <name type="synonym">Ophicephalus striatus</name>
    <dbReference type="NCBI Taxonomy" id="64152"/>
    <lineage>
        <taxon>Eukaryota</taxon>
        <taxon>Metazoa</taxon>
        <taxon>Chordata</taxon>
        <taxon>Craniata</taxon>
        <taxon>Vertebrata</taxon>
        <taxon>Euteleostomi</taxon>
        <taxon>Actinopterygii</taxon>
        <taxon>Neopterygii</taxon>
        <taxon>Teleostei</taxon>
        <taxon>Neoteleostei</taxon>
        <taxon>Acanthomorphata</taxon>
        <taxon>Anabantaria</taxon>
        <taxon>Anabantiformes</taxon>
        <taxon>Channoidei</taxon>
        <taxon>Channidae</taxon>
        <taxon>Channa</taxon>
    </lineage>
</organism>
<keyword evidence="2" id="KW-1185">Reference proteome</keyword>
<reference evidence="1" key="1">
    <citation type="submission" date="2023-07" db="EMBL/GenBank/DDBJ databases">
        <title>Chromosome-level Genome Assembly of Striped Snakehead (Channa striata).</title>
        <authorList>
            <person name="Liu H."/>
        </authorList>
    </citation>
    <scope>NUCLEOTIDE SEQUENCE</scope>
    <source>
        <strain evidence="1">Gz</strain>
        <tissue evidence="1">Muscle</tissue>
    </source>
</reference>
<dbReference type="AlphaFoldDB" id="A0AA88SJY8"/>
<protein>
    <submittedName>
        <fullName evidence="1">Uncharacterized protein</fullName>
    </submittedName>
</protein>